<dbReference type="Pfam" id="PF00067">
    <property type="entry name" value="p450"/>
    <property type="match status" value="1"/>
</dbReference>
<evidence type="ECO:0000256" key="5">
    <source>
        <dbReference type="ARBA" id="ARBA00023002"/>
    </source>
</evidence>
<dbReference type="PRINTS" id="PR00359">
    <property type="entry name" value="BP450"/>
</dbReference>
<dbReference type="InterPro" id="IPR006314">
    <property type="entry name" value="Dyp_peroxidase"/>
</dbReference>
<dbReference type="InterPro" id="IPR036396">
    <property type="entry name" value="Cyt_P450_sf"/>
</dbReference>
<dbReference type="GO" id="GO:0004497">
    <property type="term" value="F:monooxygenase activity"/>
    <property type="evidence" value="ECO:0007669"/>
    <property type="project" value="InterPro"/>
</dbReference>
<keyword evidence="9" id="KW-1185">Reference proteome</keyword>
<keyword evidence="7" id="KW-0472">Membrane</keyword>
<sequence length="1418" mass="157158">MVLRCSPKYFEGLARAQAELPPDAEVPPFDIERMRAKGLAARAVGYLFEHPDWWLGLFRRFLPRARCGRFVLLTRNADVREVLERQADFETPYAPEMIEFAGGSNFILGMADGEEYRRLKSVVLGAFPPGEVEARVRPIAAKRAGEIVAGADTQLNAARDLFRVVSSAICRDYYGIEVDDEGEFADWNIALSTLFFGDPTANRTVRELAIAASRNMRAAIDRSIDKVLGGRALRDRPLDRLVGAMLEGRIARGDVHAIMMGMITGFGPTTLLGGGNCLDVVLSRREIFDEVAAAVSAGDDVRLDRAIGEAMRFKPIWISPWRYAREERQIGGGTGKPYTIRADTVIWPATRSAMFDTRAVEEPWRFKPDRPDRETLVFGHGIHKCIGAALARVQTAECFRALFSRQGLRRASGRKGRLVRLGPYPDRLMVQFDPVGMQSMVTVMVPVKARTHRETVGARLDALGNPSSAEVRKALDAVGTIHFASMSVIETGVDEKGTPAHYLLLEMSGDGDRRAVLAAFGKALGDRIGPILAEISADPVGNDLAAFMERHAPDVSPTFGSLNGLVFSGTPGHSVRRILSEDRLAKTAMRMVEALSAQPGNDGAGVLQAVRETLCRDPSFQWAFGSAPNLMDDAPKGAWSAFRRTLLARPVFLTVGTVYALCWALTYYLLFYPTAGWPHFLLRVGTALVLSGLGILTTLSFAIGFMLVRLRRIEEALVPSTESISLDRLVELQQREDRGLQNHMTAVSTLKPGLFRRILLRFSFYVISIAATHIFRPGFLSSIGTIHFARWVCVPDTDRLVFFSNYGGSWESYLEDFITKASKGLTGVWSNTEGFPPTRFLFFHGARDGDRFKRWARTQQVPTGFWYSAYPHLSTTHIRKNALIRQGLRSARLSEARDWISLFSSTERQPWTRLNRVQRLLLPDPVPGEMLEQGEIQSIVFGPMGRLSHGRMLAFHIPPETDVARRREWLGRIAAKLSFGDAPPAHSAMIALFGPDGLRRLGLDRTGVDDPLESFPLAFRQGMSSPYRSRVLDDGGPNDPCEWLWGSGRNPVDVIVNCYAESPAVLEEMVGMLDAASRDTGIPIVHRLDLTIIRSGAHEDCKRKAHDQFGFADGISQPVIRGTGREASAQVNSMHLVNAGEFLFGYRDEHGFYPPSPTVPRRADPQGILRAIDIDGGITAANTALHDFGRNGSFMVVRQLWQHVERFEDYCRHAADDVSGLTGRPVTPDWVAARIVGRWKDGSSLIQNPERPAGRTPDNDFTFGAEDPQGLRCPLGAHVRRSNPRASLSTDLDTQMRITRRHRILRVGRTYSTVADGGEPEKGLLFMCANASIERQYEFIQQTWMAAGNFHGLRGEKDPLIGNQMVDEAGDPVGRFAIPTWEGAIALSGMPSFVTTRGGGYFFLPSRSALRYMLSRLD</sequence>
<dbReference type="GO" id="GO:0005829">
    <property type="term" value="C:cytosol"/>
    <property type="evidence" value="ECO:0007669"/>
    <property type="project" value="TreeGrafter"/>
</dbReference>
<dbReference type="PROSITE" id="PS51404">
    <property type="entry name" value="DYP_PEROXIDASE"/>
    <property type="match status" value="1"/>
</dbReference>
<proteinExistence type="inferred from homology"/>
<name>A0A4R6Y6X6_9HYPH</name>
<dbReference type="OrthoDB" id="236246at2"/>
<comment type="caution">
    <text evidence="8">The sequence shown here is derived from an EMBL/GenBank/DDBJ whole genome shotgun (WGS) entry which is preliminary data.</text>
</comment>
<evidence type="ECO:0000313" key="9">
    <source>
        <dbReference type="Proteomes" id="UP000294958"/>
    </source>
</evidence>
<evidence type="ECO:0000256" key="3">
    <source>
        <dbReference type="ARBA" id="ARBA00022559"/>
    </source>
</evidence>
<dbReference type="PANTHER" id="PTHR30521">
    <property type="entry name" value="DEFERROCHELATASE/PEROXIDASE"/>
    <property type="match status" value="1"/>
</dbReference>
<protein>
    <submittedName>
        <fullName evidence="8">Dyp-type peroxidase family</fullName>
    </submittedName>
</protein>
<feature type="transmembrane region" description="Helical" evidence="7">
    <location>
        <begin position="684"/>
        <end position="708"/>
    </location>
</feature>
<feature type="transmembrane region" description="Helical" evidence="7">
    <location>
        <begin position="651"/>
        <end position="672"/>
    </location>
</feature>
<comment type="similarity">
    <text evidence="2">Belongs to the cytochrome P450 family.</text>
</comment>
<evidence type="ECO:0000256" key="2">
    <source>
        <dbReference type="ARBA" id="ARBA00010617"/>
    </source>
</evidence>
<keyword evidence="7" id="KW-0812">Transmembrane</keyword>
<dbReference type="GO" id="GO:0020037">
    <property type="term" value="F:heme binding"/>
    <property type="evidence" value="ECO:0007669"/>
    <property type="project" value="InterPro"/>
</dbReference>
<organism evidence="8 9">
    <name type="scientific">Aquamicrobium defluvii</name>
    <dbReference type="NCBI Taxonomy" id="69279"/>
    <lineage>
        <taxon>Bacteria</taxon>
        <taxon>Pseudomonadati</taxon>
        <taxon>Pseudomonadota</taxon>
        <taxon>Alphaproteobacteria</taxon>
        <taxon>Hyphomicrobiales</taxon>
        <taxon>Phyllobacteriaceae</taxon>
        <taxon>Aquamicrobium</taxon>
    </lineage>
</organism>
<dbReference type="EMBL" id="SNZF01000050">
    <property type="protein sequence ID" value="TDR29078.1"/>
    <property type="molecule type" value="Genomic_DNA"/>
</dbReference>
<keyword evidence="4" id="KW-0479">Metal-binding</keyword>
<keyword evidence="5" id="KW-0560">Oxidoreductase</keyword>
<gene>
    <name evidence="8" type="ORF">DES43_15013</name>
</gene>
<dbReference type="GO" id="GO:0005506">
    <property type="term" value="F:iron ion binding"/>
    <property type="evidence" value="ECO:0007669"/>
    <property type="project" value="InterPro"/>
</dbReference>
<dbReference type="Proteomes" id="UP000294958">
    <property type="component" value="Unassembled WGS sequence"/>
</dbReference>
<evidence type="ECO:0000256" key="6">
    <source>
        <dbReference type="ARBA" id="ARBA00023004"/>
    </source>
</evidence>
<dbReference type="SUPFAM" id="SSF48264">
    <property type="entry name" value="Cytochrome P450"/>
    <property type="match status" value="1"/>
</dbReference>
<keyword evidence="6" id="KW-0408">Iron</keyword>
<comment type="cofactor">
    <cofactor evidence="1">
        <name>heme b</name>
        <dbReference type="ChEBI" id="CHEBI:60344"/>
    </cofactor>
</comment>
<dbReference type="InterPro" id="IPR011008">
    <property type="entry name" value="Dimeric_a/b-barrel"/>
</dbReference>
<dbReference type="Gene3D" id="1.10.630.10">
    <property type="entry name" value="Cytochrome P450"/>
    <property type="match status" value="1"/>
</dbReference>
<keyword evidence="3 8" id="KW-0575">Peroxidase</keyword>
<evidence type="ECO:0000256" key="1">
    <source>
        <dbReference type="ARBA" id="ARBA00001970"/>
    </source>
</evidence>
<dbReference type="InterPro" id="IPR017972">
    <property type="entry name" value="Cyt_P450_CS"/>
</dbReference>
<dbReference type="InterPro" id="IPR001128">
    <property type="entry name" value="Cyt_P450"/>
</dbReference>
<evidence type="ECO:0000256" key="7">
    <source>
        <dbReference type="SAM" id="Phobius"/>
    </source>
</evidence>
<dbReference type="GO" id="GO:0004601">
    <property type="term" value="F:peroxidase activity"/>
    <property type="evidence" value="ECO:0007669"/>
    <property type="project" value="UniProtKB-KW"/>
</dbReference>
<dbReference type="PROSITE" id="PS00086">
    <property type="entry name" value="CYTOCHROME_P450"/>
    <property type="match status" value="1"/>
</dbReference>
<dbReference type="RefSeq" id="WP_035033364.1">
    <property type="nucleotide sequence ID" value="NZ_KK073916.1"/>
</dbReference>
<reference evidence="8 9" key="1">
    <citation type="submission" date="2019-03" db="EMBL/GenBank/DDBJ databases">
        <title>Genomic Encyclopedia of Type Strains, Phase IV (KMG-IV): sequencing the most valuable type-strain genomes for metagenomic binning, comparative biology and taxonomic classification.</title>
        <authorList>
            <person name="Goeker M."/>
        </authorList>
    </citation>
    <scope>NUCLEOTIDE SEQUENCE [LARGE SCALE GENOMIC DNA]</scope>
    <source>
        <strain evidence="8 9">DSM 11603</strain>
    </source>
</reference>
<evidence type="ECO:0000313" key="8">
    <source>
        <dbReference type="EMBL" id="TDR29078.1"/>
    </source>
</evidence>
<accession>A0A4R6Y6X6</accession>
<dbReference type="InterPro" id="IPR002397">
    <property type="entry name" value="Cyt_P450_B"/>
</dbReference>
<dbReference type="PANTHER" id="PTHR30521:SF0">
    <property type="entry name" value="DYP-TYPE PEROXIDASE FAMILY PROTEIN"/>
    <property type="match status" value="1"/>
</dbReference>
<dbReference type="GO" id="GO:0016705">
    <property type="term" value="F:oxidoreductase activity, acting on paired donors, with incorporation or reduction of molecular oxygen"/>
    <property type="evidence" value="ECO:0007669"/>
    <property type="project" value="InterPro"/>
</dbReference>
<evidence type="ECO:0000256" key="4">
    <source>
        <dbReference type="ARBA" id="ARBA00022723"/>
    </source>
</evidence>
<dbReference type="SUPFAM" id="SSF54909">
    <property type="entry name" value="Dimeric alpha+beta barrel"/>
    <property type="match status" value="1"/>
</dbReference>
<keyword evidence="7" id="KW-1133">Transmembrane helix</keyword>